<accession>A0A432WDT9</accession>
<dbReference type="Proteomes" id="UP000287823">
    <property type="component" value="Unassembled WGS sequence"/>
</dbReference>
<dbReference type="EMBL" id="PIPO01000005">
    <property type="protein sequence ID" value="RUO31041.1"/>
    <property type="molecule type" value="Genomic_DNA"/>
</dbReference>
<dbReference type="Pfam" id="PF00149">
    <property type="entry name" value="Metallophos"/>
    <property type="match status" value="1"/>
</dbReference>
<evidence type="ECO:0000256" key="7">
    <source>
        <dbReference type="ARBA" id="ARBA00033210"/>
    </source>
</evidence>
<dbReference type="NCBIfam" id="TIGR00668">
    <property type="entry name" value="apaH"/>
    <property type="match status" value="1"/>
</dbReference>
<dbReference type="InterPro" id="IPR029052">
    <property type="entry name" value="Metallo-depent_PP-like"/>
</dbReference>
<dbReference type="SUPFAM" id="SSF56300">
    <property type="entry name" value="Metallo-dependent phosphatases"/>
    <property type="match status" value="1"/>
</dbReference>
<proteinExistence type="inferred from homology"/>
<evidence type="ECO:0000259" key="9">
    <source>
        <dbReference type="Pfam" id="PF00149"/>
    </source>
</evidence>
<evidence type="ECO:0000256" key="4">
    <source>
        <dbReference type="ARBA" id="ARBA00022801"/>
    </source>
</evidence>
<evidence type="ECO:0000256" key="8">
    <source>
        <dbReference type="ARBA" id="ARBA00049417"/>
    </source>
</evidence>
<dbReference type="PANTHER" id="PTHR40942">
    <property type="match status" value="1"/>
</dbReference>
<comment type="function">
    <text evidence="1">Hydrolyzes diadenosine 5',5'''-P1,P4-tetraphosphate to yield ADP.</text>
</comment>
<dbReference type="InterPro" id="IPR004843">
    <property type="entry name" value="Calcineurin-like_PHP"/>
</dbReference>
<reference evidence="10 11" key="1">
    <citation type="journal article" date="2011" name="Front. Microbiol.">
        <title>Genomic signatures of strain selection and enhancement in Bacillus atrophaeus var. globigii, a historical biowarfare simulant.</title>
        <authorList>
            <person name="Gibbons H.S."/>
            <person name="Broomall S.M."/>
            <person name="McNew L.A."/>
            <person name="Daligault H."/>
            <person name="Chapman C."/>
            <person name="Bruce D."/>
            <person name="Karavis M."/>
            <person name="Krepps M."/>
            <person name="McGregor P.A."/>
            <person name="Hong C."/>
            <person name="Park K.H."/>
            <person name="Akmal A."/>
            <person name="Feldman A."/>
            <person name="Lin J.S."/>
            <person name="Chang W.E."/>
            <person name="Higgs B.W."/>
            <person name="Demirev P."/>
            <person name="Lindquist J."/>
            <person name="Liem A."/>
            <person name="Fochler E."/>
            <person name="Read T.D."/>
            <person name="Tapia R."/>
            <person name="Johnson S."/>
            <person name="Bishop-Lilly K.A."/>
            <person name="Detter C."/>
            <person name="Han C."/>
            <person name="Sozhamannan S."/>
            <person name="Rosenzweig C.N."/>
            <person name="Skowronski E.W."/>
        </authorList>
    </citation>
    <scope>NUCLEOTIDE SEQUENCE [LARGE SCALE GENOMIC DNA]</scope>
    <source>
        <strain evidence="10 11">Y4G10-17</strain>
    </source>
</reference>
<organism evidence="10 11">
    <name type="scientific">Aliidiomarina soli</name>
    <dbReference type="NCBI Taxonomy" id="1928574"/>
    <lineage>
        <taxon>Bacteria</taxon>
        <taxon>Pseudomonadati</taxon>
        <taxon>Pseudomonadota</taxon>
        <taxon>Gammaproteobacteria</taxon>
        <taxon>Alteromonadales</taxon>
        <taxon>Idiomarinaceae</taxon>
        <taxon>Aliidiomarina</taxon>
    </lineage>
</organism>
<dbReference type="PIRSF" id="PIRSF000903">
    <property type="entry name" value="B5n-ttraPtase_sm"/>
    <property type="match status" value="1"/>
</dbReference>
<gene>
    <name evidence="10" type="ORF">CWE14_11085</name>
</gene>
<evidence type="ECO:0000256" key="1">
    <source>
        <dbReference type="ARBA" id="ARBA00003413"/>
    </source>
</evidence>
<protein>
    <recommendedName>
        <fullName evidence="3">bis(5'-nucleosyl)-tetraphosphatase (symmetrical)</fullName>
        <ecNumber evidence="3">3.6.1.41</ecNumber>
    </recommendedName>
    <alternativeName>
        <fullName evidence="6">Ap4A hydrolase</fullName>
    </alternativeName>
    <alternativeName>
        <fullName evidence="5">Diadenosine 5',5'''-P1,P4-tetraphosphate pyrophosphohydrolase</fullName>
    </alternativeName>
    <alternativeName>
        <fullName evidence="7">Diadenosine tetraphosphatase</fullName>
    </alternativeName>
</protein>
<comment type="catalytic activity">
    <reaction evidence="8">
        <text>P(1),P(4)-bis(5'-adenosyl) tetraphosphate + H2O = 2 ADP + 2 H(+)</text>
        <dbReference type="Rhea" id="RHEA:24252"/>
        <dbReference type="ChEBI" id="CHEBI:15377"/>
        <dbReference type="ChEBI" id="CHEBI:15378"/>
        <dbReference type="ChEBI" id="CHEBI:58141"/>
        <dbReference type="ChEBI" id="CHEBI:456216"/>
        <dbReference type="EC" id="3.6.1.41"/>
    </reaction>
</comment>
<comment type="similarity">
    <text evidence="2">Belongs to the Ap4A hydrolase family.</text>
</comment>
<dbReference type="Gene3D" id="3.60.21.10">
    <property type="match status" value="1"/>
</dbReference>
<dbReference type="InterPro" id="IPR004617">
    <property type="entry name" value="ApaH"/>
</dbReference>
<evidence type="ECO:0000256" key="3">
    <source>
        <dbReference type="ARBA" id="ARBA00012506"/>
    </source>
</evidence>
<comment type="caution">
    <text evidence="10">The sequence shown here is derived from an EMBL/GenBank/DDBJ whole genome shotgun (WGS) entry which is preliminary data.</text>
</comment>
<dbReference type="AlphaFoldDB" id="A0A432WDT9"/>
<evidence type="ECO:0000313" key="10">
    <source>
        <dbReference type="EMBL" id="RUO31041.1"/>
    </source>
</evidence>
<evidence type="ECO:0000256" key="2">
    <source>
        <dbReference type="ARBA" id="ARBA00005419"/>
    </source>
</evidence>
<evidence type="ECO:0000256" key="6">
    <source>
        <dbReference type="ARBA" id="ARBA00032248"/>
    </source>
</evidence>
<evidence type="ECO:0000256" key="5">
    <source>
        <dbReference type="ARBA" id="ARBA00031248"/>
    </source>
</evidence>
<dbReference type="PANTHER" id="PTHR40942:SF4">
    <property type="entry name" value="CYTOCHROME C5"/>
    <property type="match status" value="1"/>
</dbReference>
<sequence>MAHYAVGDIHGCIDELKALLDKVAFDPATDKLWSVGDLVGRGLHSQQVLQFAVELGDAFGCVLGNHDLHLLAVLCGVRQAHPKDNTDMIHQGAETEFWIEWLRQQPLMLHLPASDSVIVHAGVYPEWSLAQAQTLADEVRAQLQRPDYQDYLQQMYHNEPTRWCDELTGVERFRFIVNAFTRMRFCRQEADGLHLDLTSKLSPQQADADLLPWFNFYPTSPIQIMFGHWAALNGKTGREDIIALDTGCVWGNKLTLLNIDQQSFVTQAAFTDVK</sequence>
<feature type="domain" description="Calcineurin-like phosphoesterase" evidence="9">
    <location>
        <begin position="5"/>
        <end position="172"/>
    </location>
</feature>
<dbReference type="EC" id="3.6.1.41" evidence="3"/>
<keyword evidence="11" id="KW-1185">Reference proteome</keyword>
<dbReference type="RefSeq" id="WP_126799431.1">
    <property type="nucleotide sequence ID" value="NZ_PIPO01000005.1"/>
</dbReference>
<dbReference type="GO" id="GO:0008803">
    <property type="term" value="F:bis(5'-nucleosyl)-tetraphosphatase (symmetrical) activity"/>
    <property type="evidence" value="ECO:0007669"/>
    <property type="project" value="UniProtKB-EC"/>
</dbReference>
<keyword evidence="4" id="KW-0378">Hydrolase</keyword>
<dbReference type="NCBIfam" id="NF001204">
    <property type="entry name" value="PRK00166.1"/>
    <property type="match status" value="1"/>
</dbReference>
<name>A0A432WDT9_9GAMM</name>
<evidence type="ECO:0000313" key="11">
    <source>
        <dbReference type="Proteomes" id="UP000287823"/>
    </source>
</evidence>